<comment type="caution">
    <text evidence="1">The sequence shown here is derived from an EMBL/GenBank/DDBJ whole genome shotgun (WGS) entry which is preliminary data.</text>
</comment>
<evidence type="ECO:0000313" key="2">
    <source>
        <dbReference type="Proteomes" id="UP000298416"/>
    </source>
</evidence>
<dbReference type="AlphaFoldDB" id="A0A8X8WYK4"/>
<proteinExistence type="predicted"/>
<reference evidence="1" key="2">
    <citation type="submission" date="2020-08" db="EMBL/GenBank/DDBJ databases">
        <title>Plant Genome Project.</title>
        <authorList>
            <person name="Zhang R.-G."/>
        </authorList>
    </citation>
    <scope>NUCLEOTIDE SEQUENCE</scope>
    <source>
        <strain evidence="1">Huo1</strain>
        <tissue evidence="1">Leaf</tissue>
    </source>
</reference>
<organism evidence="1">
    <name type="scientific">Salvia splendens</name>
    <name type="common">Scarlet sage</name>
    <dbReference type="NCBI Taxonomy" id="180675"/>
    <lineage>
        <taxon>Eukaryota</taxon>
        <taxon>Viridiplantae</taxon>
        <taxon>Streptophyta</taxon>
        <taxon>Embryophyta</taxon>
        <taxon>Tracheophyta</taxon>
        <taxon>Spermatophyta</taxon>
        <taxon>Magnoliopsida</taxon>
        <taxon>eudicotyledons</taxon>
        <taxon>Gunneridae</taxon>
        <taxon>Pentapetalae</taxon>
        <taxon>asterids</taxon>
        <taxon>lamiids</taxon>
        <taxon>Lamiales</taxon>
        <taxon>Lamiaceae</taxon>
        <taxon>Nepetoideae</taxon>
        <taxon>Mentheae</taxon>
        <taxon>Salviinae</taxon>
        <taxon>Salvia</taxon>
        <taxon>Salvia subgen. Calosphace</taxon>
        <taxon>core Calosphace</taxon>
    </lineage>
</organism>
<evidence type="ECO:0000313" key="1">
    <source>
        <dbReference type="EMBL" id="KAG6402376.1"/>
    </source>
</evidence>
<accession>A0A8X8WYK4</accession>
<gene>
    <name evidence="1" type="ORF">SASPL_134569</name>
</gene>
<reference evidence="1" key="1">
    <citation type="submission" date="2018-01" db="EMBL/GenBank/DDBJ databases">
        <authorList>
            <person name="Mao J.F."/>
        </authorList>
    </citation>
    <scope>NUCLEOTIDE SEQUENCE</scope>
    <source>
        <strain evidence="1">Huo1</strain>
        <tissue evidence="1">Leaf</tissue>
    </source>
</reference>
<protein>
    <submittedName>
        <fullName evidence="1">Uncharacterized protein</fullName>
    </submittedName>
</protein>
<dbReference type="Proteomes" id="UP000298416">
    <property type="component" value="Unassembled WGS sequence"/>
</dbReference>
<dbReference type="EMBL" id="PNBA02000013">
    <property type="protein sequence ID" value="KAG6402376.1"/>
    <property type="molecule type" value="Genomic_DNA"/>
</dbReference>
<keyword evidence="2" id="KW-1185">Reference proteome</keyword>
<sequence length="122" mass="14024">MKYKMDEDLADSDIDINLDELDGILTFEDSDNDLPDDININDLNDGMDAISLHVDLGRDDIGSEYDGMDAISLYDEFLDKEDEIWVEDEAQESVFMKWKLFTLVIVMRKEGQCGICSMLREI</sequence>
<name>A0A8X8WYK4_SALSN</name>